<accession>A0A0R3UHS3</accession>
<name>A0A0R3UHS3_MESCO</name>
<evidence type="ECO:0000256" key="1">
    <source>
        <dbReference type="SAM" id="MobiDB-lite"/>
    </source>
</evidence>
<dbReference type="WBParaSite" id="MCOS_0000691501-mRNA-1">
    <property type="protein sequence ID" value="MCOS_0000691501-mRNA-1"/>
    <property type="gene ID" value="MCOS_0000691501"/>
</dbReference>
<feature type="compositionally biased region" description="Basic and acidic residues" evidence="1">
    <location>
        <begin position="1"/>
        <end position="14"/>
    </location>
</feature>
<dbReference type="Proteomes" id="UP000267029">
    <property type="component" value="Unassembled WGS sequence"/>
</dbReference>
<feature type="region of interest" description="Disordered" evidence="1">
    <location>
        <begin position="1"/>
        <end position="79"/>
    </location>
</feature>
<evidence type="ECO:0000313" key="4">
    <source>
        <dbReference type="WBParaSite" id="MCOS_0000691501-mRNA-1"/>
    </source>
</evidence>
<evidence type="ECO:0000313" key="2">
    <source>
        <dbReference type="EMBL" id="VDD80913.1"/>
    </source>
</evidence>
<protein>
    <submittedName>
        <fullName evidence="2 4">Uncharacterized protein</fullName>
    </submittedName>
</protein>
<proteinExistence type="predicted"/>
<gene>
    <name evidence="2" type="ORF">MCOS_LOCUS6916</name>
</gene>
<keyword evidence="3" id="KW-1185">Reference proteome</keyword>
<evidence type="ECO:0000313" key="3">
    <source>
        <dbReference type="Proteomes" id="UP000267029"/>
    </source>
</evidence>
<feature type="compositionally biased region" description="Polar residues" evidence="1">
    <location>
        <begin position="45"/>
        <end position="54"/>
    </location>
</feature>
<sequence length="79" mass="8695">MQIPRTAEHAHARAQDPNLHSHAHGAARRRRGRGRLPPKDGADSTPRSRVTPFSSHPPPTTATAPVLNFADERQRPEPP</sequence>
<feature type="compositionally biased region" description="Basic and acidic residues" evidence="1">
    <location>
        <begin position="70"/>
        <end position="79"/>
    </location>
</feature>
<dbReference type="AlphaFoldDB" id="A0A0R3UHS3"/>
<organism evidence="4">
    <name type="scientific">Mesocestoides corti</name>
    <name type="common">Flatworm</name>
    <dbReference type="NCBI Taxonomy" id="53468"/>
    <lineage>
        <taxon>Eukaryota</taxon>
        <taxon>Metazoa</taxon>
        <taxon>Spiralia</taxon>
        <taxon>Lophotrochozoa</taxon>
        <taxon>Platyhelminthes</taxon>
        <taxon>Cestoda</taxon>
        <taxon>Eucestoda</taxon>
        <taxon>Cyclophyllidea</taxon>
        <taxon>Mesocestoididae</taxon>
        <taxon>Mesocestoides</taxon>
    </lineage>
</organism>
<reference evidence="2 3" key="2">
    <citation type="submission" date="2018-10" db="EMBL/GenBank/DDBJ databases">
        <authorList>
            <consortium name="Pathogen Informatics"/>
        </authorList>
    </citation>
    <scope>NUCLEOTIDE SEQUENCE [LARGE SCALE GENOMIC DNA]</scope>
</reference>
<dbReference type="EMBL" id="UXSR01005307">
    <property type="protein sequence ID" value="VDD80913.1"/>
    <property type="molecule type" value="Genomic_DNA"/>
</dbReference>
<reference evidence="4" key="1">
    <citation type="submission" date="2017-02" db="UniProtKB">
        <authorList>
            <consortium name="WormBaseParasite"/>
        </authorList>
    </citation>
    <scope>IDENTIFICATION</scope>
</reference>
<feature type="compositionally biased region" description="Basic residues" evidence="1">
    <location>
        <begin position="21"/>
        <end position="36"/>
    </location>
</feature>